<evidence type="ECO:0000256" key="3">
    <source>
        <dbReference type="ARBA" id="ARBA00022729"/>
    </source>
</evidence>
<keyword evidence="9" id="KW-1185">Reference proteome</keyword>
<gene>
    <name evidence="8" type="ORF">ADK38_08215</name>
</gene>
<evidence type="ECO:0000313" key="8">
    <source>
        <dbReference type="EMBL" id="KOG90525.1"/>
    </source>
</evidence>
<keyword evidence="3 6" id="KW-0732">Signal</keyword>
<evidence type="ECO:0000256" key="4">
    <source>
        <dbReference type="ARBA" id="ARBA00022801"/>
    </source>
</evidence>
<dbReference type="InterPro" id="IPR057739">
    <property type="entry name" value="Glyco_hydro_29_N"/>
</dbReference>
<comment type="similarity">
    <text evidence="1">Belongs to the glycosyl hydrolase 29 family.</text>
</comment>
<dbReference type="InterPro" id="IPR000933">
    <property type="entry name" value="Glyco_hydro_29"/>
</dbReference>
<feature type="chain" id="PRO_5046696477" description="alpha-L-fucosidase" evidence="6">
    <location>
        <begin position="30"/>
        <end position="382"/>
    </location>
</feature>
<feature type="non-terminal residue" evidence="8">
    <location>
        <position position="382"/>
    </location>
</feature>
<dbReference type="Gene3D" id="3.20.20.80">
    <property type="entry name" value="Glycosidases"/>
    <property type="match status" value="1"/>
</dbReference>
<evidence type="ECO:0000256" key="1">
    <source>
        <dbReference type="ARBA" id="ARBA00007951"/>
    </source>
</evidence>
<feature type="signal peptide" evidence="6">
    <location>
        <begin position="1"/>
        <end position="29"/>
    </location>
</feature>
<dbReference type="Proteomes" id="UP000037020">
    <property type="component" value="Unassembled WGS sequence"/>
</dbReference>
<evidence type="ECO:0000259" key="7">
    <source>
        <dbReference type="Pfam" id="PF01120"/>
    </source>
</evidence>
<dbReference type="PANTHER" id="PTHR10030">
    <property type="entry name" value="ALPHA-L-FUCOSIDASE"/>
    <property type="match status" value="1"/>
</dbReference>
<comment type="caution">
    <text evidence="8">The sequence shown here is derived from an EMBL/GenBank/DDBJ whole genome shotgun (WGS) entry which is preliminary data.</text>
</comment>
<dbReference type="PROSITE" id="PS51318">
    <property type="entry name" value="TAT"/>
    <property type="match status" value="1"/>
</dbReference>
<reference evidence="8 9" key="1">
    <citation type="submission" date="2015-07" db="EMBL/GenBank/DDBJ databases">
        <authorList>
            <person name="Ju K.-S."/>
            <person name="Doroghazi J.R."/>
            <person name="Metcalf W.W."/>
        </authorList>
    </citation>
    <scope>NUCLEOTIDE SEQUENCE [LARGE SCALE GENOMIC DNA]</scope>
    <source>
        <strain evidence="8 9">NRRL B-3589</strain>
    </source>
</reference>
<keyword evidence="5" id="KW-0326">Glycosidase</keyword>
<evidence type="ECO:0000256" key="5">
    <source>
        <dbReference type="ARBA" id="ARBA00023295"/>
    </source>
</evidence>
<proteinExistence type="inferred from homology"/>
<accession>A0ABR5JAT5</accession>
<dbReference type="PANTHER" id="PTHR10030:SF37">
    <property type="entry name" value="ALPHA-L-FUCOSIDASE-RELATED"/>
    <property type="match status" value="1"/>
</dbReference>
<keyword evidence="4" id="KW-0378">Hydrolase</keyword>
<name>A0ABR5JAT5_9ACTN</name>
<dbReference type="EC" id="3.2.1.51" evidence="2"/>
<evidence type="ECO:0000313" key="9">
    <source>
        <dbReference type="Proteomes" id="UP000037020"/>
    </source>
</evidence>
<dbReference type="InterPro" id="IPR006311">
    <property type="entry name" value="TAT_signal"/>
</dbReference>
<dbReference type="InterPro" id="IPR017853">
    <property type="entry name" value="GH"/>
</dbReference>
<protein>
    <recommendedName>
        <fullName evidence="2">alpha-L-fucosidase</fullName>
        <ecNumber evidence="2">3.2.1.51</ecNumber>
    </recommendedName>
</protein>
<organism evidence="8 9">
    <name type="scientific">Streptomyces varsoviensis</name>
    <dbReference type="NCBI Taxonomy" id="67373"/>
    <lineage>
        <taxon>Bacteria</taxon>
        <taxon>Bacillati</taxon>
        <taxon>Actinomycetota</taxon>
        <taxon>Actinomycetes</taxon>
        <taxon>Kitasatosporales</taxon>
        <taxon>Streptomycetaceae</taxon>
        <taxon>Streptomyces</taxon>
    </lineage>
</organism>
<dbReference type="SUPFAM" id="SSF51445">
    <property type="entry name" value="(Trans)glycosidases"/>
    <property type="match status" value="1"/>
</dbReference>
<dbReference type="EMBL" id="LGUT01000670">
    <property type="protein sequence ID" value="KOG90525.1"/>
    <property type="molecule type" value="Genomic_DNA"/>
</dbReference>
<evidence type="ECO:0000256" key="2">
    <source>
        <dbReference type="ARBA" id="ARBA00012662"/>
    </source>
</evidence>
<evidence type="ECO:0000256" key="6">
    <source>
        <dbReference type="SAM" id="SignalP"/>
    </source>
</evidence>
<dbReference type="Pfam" id="PF01120">
    <property type="entry name" value="Alpha_L_fucos"/>
    <property type="match status" value="1"/>
</dbReference>
<feature type="domain" description="Glycoside hydrolase family 29 N-terminal" evidence="7">
    <location>
        <begin position="49"/>
        <end position="210"/>
    </location>
</feature>
<sequence>MSGRRALTRLTAVLALLLGLLALPGAARAEVEHPRQDFLRGSVSGLFLHWGERTYPQHTDCAQWESDVTKGGWTPEYWVREAQKLHAQYLVLATFHSRLGYARAWPSKIPGSCSTKRDFLGELITAARAKGLQVILYMTDDPQWHDQGGHEWLDSAAYSRYKGRDIDLTEREGFGEYSYDNFLEVMDRYPRLGGFWIDNDNDYWLDHGLYERVREERPEYTLSNNNEDTPIMDMISNEQKTGMSPAYDYPQAVYTAAPRLIEADFKLPSKGAWWYDGSDPAVDRALTLGRLVTNAGSSIKALMAETAQVGGRFPAKQEAFNDFADRYLDKIWPSLNGTEGGGYLHGGLQPGQWNDGAYGVTTVSRTDPDQHYLHVLTPPAGG</sequence>